<name>A0ABP1B063_9BRYO</name>
<dbReference type="Proteomes" id="UP001497522">
    <property type="component" value="Chromosome 18"/>
</dbReference>
<organism evidence="1 2">
    <name type="scientific">Sphagnum jensenii</name>
    <dbReference type="NCBI Taxonomy" id="128206"/>
    <lineage>
        <taxon>Eukaryota</taxon>
        <taxon>Viridiplantae</taxon>
        <taxon>Streptophyta</taxon>
        <taxon>Embryophyta</taxon>
        <taxon>Bryophyta</taxon>
        <taxon>Sphagnophytina</taxon>
        <taxon>Sphagnopsida</taxon>
        <taxon>Sphagnales</taxon>
        <taxon>Sphagnaceae</taxon>
        <taxon>Sphagnum</taxon>
    </lineage>
</organism>
<reference evidence="1" key="1">
    <citation type="submission" date="2024-03" db="EMBL/GenBank/DDBJ databases">
        <authorList>
            <consortium name="ELIXIR-Norway"/>
            <consortium name="Elixir Norway"/>
        </authorList>
    </citation>
    <scope>NUCLEOTIDE SEQUENCE</scope>
</reference>
<protein>
    <submittedName>
        <fullName evidence="1">Uncharacterized protein</fullName>
    </submittedName>
</protein>
<evidence type="ECO:0000313" key="1">
    <source>
        <dbReference type="EMBL" id="CAK9868233.1"/>
    </source>
</evidence>
<sequence length="112" mass="12306">MTLIVGVCYNFMWTTNVVWLQVFVKNHGSLKEPHKFQNFFLGSGGISILGKGCAKCKNKGAVECEGCKGTGKNKKNGNMFERWKCYDCQGFGLVGCKNCGTGGLTPEQRGER</sequence>
<dbReference type="PANTHER" id="PTHR15852:SF55">
    <property type="entry name" value="CR-TYPE DOMAIN-CONTAINING PROTEIN"/>
    <property type="match status" value="1"/>
</dbReference>
<gene>
    <name evidence="1" type="ORF">CSSPJE1EN2_LOCUS11228</name>
</gene>
<proteinExistence type="predicted"/>
<keyword evidence="2" id="KW-1185">Reference proteome</keyword>
<evidence type="ECO:0000313" key="2">
    <source>
        <dbReference type="Proteomes" id="UP001497522"/>
    </source>
</evidence>
<dbReference type="EMBL" id="OZ023719">
    <property type="protein sequence ID" value="CAK9868233.1"/>
    <property type="molecule type" value="Genomic_DNA"/>
</dbReference>
<dbReference type="PANTHER" id="PTHR15852">
    <property type="entry name" value="PLASTID TRANSCRIPTIONALLY ACTIVE PROTEIN"/>
    <property type="match status" value="1"/>
</dbReference>
<accession>A0ABP1B063</accession>